<dbReference type="Pfam" id="PF00389">
    <property type="entry name" value="2-Hacid_dh"/>
    <property type="match status" value="1"/>
</dbReference>
<feature type="domain" description="D-isomer specific 2-hydroxyacid dehydrogenase catalytic" evidence="5">
    <location>
        <begin position="17"/>
        <end position="309"/>
    </location>
</feature>
<evidence type="ECO:0000259" key="6">
    <source>
        <dbReference type="Pfam" id="PF02826"/>
    </source>
</evidence>
<dbReference type="InterPro" id="IPR050857">
    <property type="entry name" value="D-2-hydroxyacid_DH"/>
</dbReference>
<comment type="similarity">
    <text evidence="1 4">Belongs to the D-isomer specific 2-hydroxyacid dehydrogenase family.</text>
</comment>
<evidence type="ECO:0000313" key="7">
    <source>
        <dbReference type="EMBL" id="GGG01669.1"/>
    </source>
</evidence>
<dbReference type="SUPFAM" id="SSF51735">
    <property type="entry name" value="NAD(P)-binding Rossmann-fold domains"/>
    <property type="match status" value="1"/>
</dbReference>
<dbReference type="PROSITE" id="PS00671">
    <property type="entry name" value="D_2_HYDROXYACID_DH_3"/>
    <property type="match status" value="1"/>
</dbReference>
<gene>
    <name evidence="7" type="ORF">GCM10010916_18520</name>
</gene>
<dbReference type="PANTHER" id="PTHR42789:SF1">
    <property type="entry name" value="D-ISOMER SPECIFIC 2-HYDROXYACID DEHYDROGENASE FAMILY PROTEIN (AFU_ORTHOLOGUE AFUA_6G10090)"/>
    <property type="match status" value="1"/>
</dbReference>
<keyword evidence="2 4" id="KW-0560">Oxidoreductase</keyword>
<dbReference type="Gene3D" id="3.40.50.720">
    <property type="entry name" value="NAD(P)-binding Rossmann-like Domain"/>
    <property type="match status" value="2"/>
</dbReference>
<dbReference type="PANTHER" id="PTHR42789">
    <property type="entry name" value="D-ISOMER SPECIFIC 2-HYDROXYACID DEHYDROGENASE FAMILY PROTEIN (AFU_ORTHOLOGUE AFUA_6G10090)"/>
    <property type="match status" value="1"/>
</dbReference>
<dbReference type="Pfam" id="PF02826">
    <property type="entry name" value="2-Hacid_dh_C"/>
    <property type="match status" value="1"/>
</dbReference>
<evidence type="ECO:0000259" key="5">
    <source>
        <dbReference type="Pfam" id="PF00389"/>
    </source>
</evidence>
<dbReference type="FunFam" id="3.40.50.720:FF:000203">
    <property type="entry name" value="D-3-phosphoglycerate dehydrogenase (SerA)"/>
    <property type="match status" value="1"/>
</dbReference>
<feature type="domain" description="D-isomer specific 2-hydroxyacid dehydrogenase NAD-binding" evidence="6">
    <location>
        <begin position="113"/>
        <end position="285"/>
    </location>
</feature>
<dbReference type="CDD" id="cd12172">
    <property type="entry name" value="PGDH_like_2"/>
    <property type="match status" value="1"/>
</dbReference>
<dbReference type="InterPro" id="IPR006140">
    <property type="entry name" value="D-isomer_DH_NAD-bd"/>
</dbReference>
<dbReference type="GO" id="GO:0051287">
    <property type="term" value="F:NAD binding"/>
    <property type="evidence" value="ECO:0007669"/>
    <property type="project" value="InterPro"/>
</dbReference>
<dbReference type="SUPFAM" id="SSF52283">
    <property type="entry name" value="Formate/glycerate dehydrogenase catalytic domain-like"/>
    <property type="match status" value="1"/>
</dbReference>
<evidence type="ECO:0000256" key="4">
    <source>
        <dbReference type="RuleBase" id="RU003719"/>
    </source>
</evidence>
<proteinExistence type="inferred from homology"/>
<dbReference type="GO" id="GO:0016616">
    <property type="term" value="F:oxidoreductase activity, acting on the CH-OH group of donors, NAD or NADP as acceptor"/>
    <property type="evidence" value="ECO:0007669"/>
    <property type="project" value="InterPro"/>
</dbReference>
<name>A0A917FU80_9BACL</name>
<evidence type="ECO:0000313" key="8">
    <source>
        <dbReference type="Proteomes" id="UP000644756"/>
    </source>
</evidence>
<keyword evidence="3" id="KW-0520">NAD</keyword>
<dbReference type="InterPro" id="IPR006139">
    <property type="entry name" value="D-isomer_2_OHA_DH_cat_dom"/>
</dbReference>
<dbReference type="RefSeq" id="WP_188530775.1">
    <property type="nucleotide sequence ID" value="NZ_BMGR01000005.1"/>
</dbReference>
<evidence type="ECO:0000256" key="3">
    <source>
        <dbReference type="ARBA" id="ARBA00023027"/>
    </source>
</evidence>
<reference evidence="7" key="1">
    <citation type="journal article" date="2014" name="Int. J. Syst. Evol. Microbiol.">
        <title>Complete genome sequence of Corynebacterium casei LMG S-19264T (=DSM 44701T), isolated from a smear-ripened cheese.</title>
        <authorList>
            <consortium name="US DOE Joint Genome Institute (JGI-PGF)"/>
            <person name="Walter F."/>
            <person name="Albersmeier A."/>
            <person name="Kalinowski J."/>
            <person name="Ruckert C."/>
        </authorList>
    </citation>
    <scope>NUCLEOTIDE SEQUENCE</scope>
    <source>
        <strain evidence="7">CGMCC 1.12987</strain>
    </source>
</reference>
<evidence type="ECO:0000256" key="2">
    <source>
        <dbReference type="ARBA" id="ARBA00023002"/>
    </source>
</evidence>
<dbReference type="InterPro" id="IPR029753">
    <property type="entry name" value="D-isomer_DH_CS"/>
</dbReference>
<sequence>MTLKVLITPRSFGKGSPAPLEMLKNKGYEIVINPYGRIMTKEEMVSLIQDVDGVIVGVDPLDKEVLQHARKLKVISKYGVGIDNVDTDYAKQMSIPVTVTAGANKEAVADYAFALMLGTARKLAQIDKECKNVNWNKMTTIDMWGKTLGLIGLGNIGKGVAKRAGGFNMNVLAYDLFQDKAYAEANGIHYVPLETLLKESDFISMHLPLNEQTRHIIGSQQFKIMKPTAVIVNTARGGLIDEEALFCALKENQIWGAGIDVFEQEPPHNKELLGLDNIIIGSHCAASTYGAIDEMGMMASANIIEHMAAKAEIIDAD</sequence>
<accession>A0A917FU80</accession>
<dbReference type="InterPro" id="IPR036291">
    <property type="entry name" value="NAD(P)-bd_dom_sf"/>
</dbReference>
<dbReference type="AlphaFoldDB" id="A0A917FU80"/>
<dbReference type="EMBL" id="BMGR01000005">
    <property type="protein sequence ID" value="GGG01669.1"/>
    <property type="molecule type" value="Genomic_DNA"/>
</dbReference>
<protein>
    <submittedName>
        <fullName evidence="7">2-hydroxyacid dehydrogenase</fullName>
    </submittedName>
</protein>
<evidence type="ECO:0000256" key="1">
    <source>
        <dbReference type="ARBA" id="ARBA00005854"/>
    </source>
</evidence>
<organism evidence="7 8">
    <name type="scientific">Paenibacillus abyssi</name>
    <dbReference type="NCBI Taxonomy" id="1340531"/>
    <lineage>
        <taxon>Bacteria</taxon>
        <taxon>Bacillati</taxon>
        <taxon>Bacillota</taxon>
        <taxon>Bacilli</taxon>
        <taxon>Bacillales</taxon>
        <taxon>Paenibacillaceae</taxon>
        <taxon>Paenibacillus</taxon>
    </lineage>
</organism>
<dbReference type="Proteomes" id="UP000644756">
    <property type="component" value="Unassembled WGS sequence"/>
</dbReference>
<reference evidence="7" key="2">
    <citation type="submission" date="2020-09" db="EMBL/GenBank/DDBJ databases">
        <authorList>
            <person name="Sun Q."/>
            <person name="Zhou Y."/>
        </authorList>
    </citation>
    <scope>NUCLEOTIDE SEQUENCE</scope>
    <source>
        <strain evidence="7">CGMCC 1.12987</strain>
    </source>
</reference>
<keyword evidence="8" id="KW-1185">Reference proteome</keyword>
<comment type="caution">
    <text evidence="7">The sequence shown here is derived from an EMBL/GenBank/DDBJ whole genome shotgun (WGS) entry which is preliminary data.</text>
</comment>